<accession>A0A5F2BGX9</accession>
<dbReference type="AlphaFoldDB" id="A0A5F2BGX9"/>
<dbReference type="RefSeq" id="WP_167882988.1">
    <property type="nucleotide sequence ID" value="NZ_RQGN01000038.1"/>
</dbReference>
<organism evidence="1 2">
    <name type="scientific">Leptospira barantonii</name>
    <dbReference type="NCBI Taxonomy" id="2023184"/>
    <lineage>
        <taxon>Bacteria</taxon>
        <taxon>Pseudomonadati</taxon>
        <taxon>Spirochaetota</taxon>
        <taxon>Spirochaetia</taxon>
        <taxon>Leptospirales</taxon>
        <taxon>Leptospiraceae</taxon>
        <taxon>Leptospira</taxon>
    </lineage>
</organism>
<comment type="caution">
    <text evidence="1">The sequence shown here is derived from an EMBL/GenBank/DDBJ whole genome shotgun (WGS) entry which is preliminary data.</text>
</comment>
<name>A0A5F2BGX9_9LEPT</name>
<proteinExistence type="predicted"/>
<reference evidence="1 2" key="1">
    <citation type="journal article" date="2019" name="PLoS Negl. Trop. Dis.">
        <title>Revisiting the worldwide diversity of Leptospira species in the environment.</title>
        <authorList>
            <person name="Vincent A.T."/>
            <person name="Schiettekatte O."/>
            <person name="Bourhy P."/>
            <person name="Veyrier F.J."/>
            <person name="Picardeau M."/>
        </authorList>
    </citation>
    <scope>NUCLEOTIDE SEQUENCE [LARGE SCALE GENOMIC DNA]</scope>
    <source>
        <strain evidence="1 2">201702444</strain>
    </source>
</reference>
<dbReference type="EMBL" id="RQGN01000038">
    <property type="protein sequence ID" value="TGM04826.1"/>
    <property type="molecule type" value="Genomic_DNA"/>
</dbReference>
<sequence length="139" mass="16239">MDSNNNRTYNFKKIADRLDFIMDSEGLNRKGMAAKMNLSISMLEKYIYETATPAEIRFSYFIGKGWRWDWISNNKGEPRTEQGKNIQLLQEHLEVIDKLKRLELYESIKALPEAAAKKHSPFLRQTLELVSLDVQENDP</sequence>
<dbReference type="Proteomes" id="UP000298429">
    <property type="component" value="Unassembled WGS sequence"/>
</dbReference>
<gene>
    <name evidence="1" type="ORF">EHQ76_07200</name>
</gene>
<evidence type="ECO:0000313" key="2">
    <source>
        <dbReference type="Proteomes" id="UP000298429"/>
    </source>
</evidence>
<evidence type="ECO:0000313" key="1">
    <source>
        <dbReference type="EMBL" id="TGM04826.1"/>
    </source>
</evidence>
<protein>
    <submittedName>
        <fullName evidence="1">Uncharacterized protein</fullName>
    </submittedName>
</protein>